<evidence type="ECO:0000313" key="3">
    <source>
        <dbReference type="EMBL" id="BAJ27398.1"/>
    </source>
</evidence>
<dbReference type="HOGENOM" id="CLU_2232935_0_0_11"/>
<organism evidence="3 4">
    <name type="scientific">Kitasatospora setae (strain ATCC 33774 / DSM 43861 / JCM 3304 / KCC A-0304 / NBRC 14216 / KM-6054)</name>
    <name type="common">Streptomyces setae</name>
    <dbReference type="NCBI Taxonomy" id="452652"/>
    <lineage>
        <taxon>Bacteria</taxon>
        <taxon>Bacillati</taxon>
        <taxon>Actinomycetota</taxon>
        <taxon>Actinomycetes</taxon>
        <taxon>Kitasatosporales</taxon>
        <taxon>Streptomycetaceae</taxon>
        <taxon>Kitasatospora</taxon>
    </lineage>
</organism>
<dbReference type="Proteomes" id="UP000007076">
    <property type="component" value="Chromosome"/>
</dbReference>
<dbReference type="EMBL" id="AP010968">
    <property type="protein sequence ID" value="BAJ27398.1"/>
    <property type="molecule type" value="Genomic_DNA"/>
</dbReference>
<sequence>MAMAVRRRGRLPDEVRAAAVRAGVSFAFTLVAFVVALFASWAHTDLLTPALALMAVGVFLTAWCLIDVVVSRQVAASRRRVPNSADPLDGSRGYGREVQTRTRHR</sequence>
<keyword evidence="2" id="KW-1133">Transmembrane helix</keyword>
<proteinExistence type="predicted"/>
<name>E4N867_KITSK</name>
<keyword evidence="2" id="KW-0812">Transmembrane</keyword>
<evidence type="ECO:0000256" key="2">
    <source>
        <dbReference type="SAM" id="Phobius"/>
    </source>
</evidence>
<evidence type="ECO:0000313" key="4">
    <source>
        <dbReference type="Proteomes" id="UP000007076"/>
    </source>
</evidence>
<dbReference type="PATRIC" id="fig|452652.3.peg.1576"/>
<protein>
    <submittedName>
        <fullName evidence="3">Uncharacterized protein</fullName>
    </submittedName>
</protein>
<keyword evidence="4" id="KW-1185">Reference proteome</keyword>
<feature type="transmembrane region" description="Helical" evidence="2">
    <location>
        <begin position="20"/>
        <end position="41"/>
    </location>
</feature>
<reference evidence="3 4" key="1">
    <citation type="journal article" date="2010" name="DNA Res.">
        <title>Genome sequence of Kitasatospora setae NBRC 14216T: an evolutionary snapshot of the family Streptomycetaceae.</title>
        <authorList>
            <person name="Ichikawa N."/>
            <person name="Oguchi A."/>
            <person name="Ikeda H."/>
            <person name="Ishikawa J."/>
            <person name="Kitani S."/>
            <person name="Watanabe Y."/>
            <person name="Nakamura S."/>
            <person name="Katano Y."/>
            <person name="Kishi E."/>
            <person name="Sasagawa M."/>
            <person name="Ankai A."/>
            <person name="Fukui S."/>
            <person name="Hashimoto Y."/>
            <person name="Kamata S."/>
            <person name="Otoguro M."/>
            <person name="Tanikawa S."/>
            <person name="Nihira T."/>
            <person name="Horinouchi S."/>
            <person name="Ohnishi Y."/>
            <person name="Hayakawa M."/>
            <person name="Kuzuyama T."/>
            <person name="Arisawa A."/>
            <person name="Nomoto F."/>
            <person name="Miura H."/>
            <person name="Takahashi Y."/>
            <person name="Fujita N."/>
        </authorList>
    </citation>
    <scope>NUCLEOTIDE SEQUENCE [LARGE SCALE GENOMIC DNA]</scope>
    <source>
        <strain evidence="4">ATCC 33774 / DSM 43861 / JCM 3304 / KCC A-0304 / NBRC 14216 / KM-6054</strain>
    </source>
</reference>
<accession>E4N867</accession>
<dbReference type="KEGG" id="ksk:KSE_15710"/>
<keyword evidence="2" id="KW-0472">Membrane</keyword>
<feature type="transmembrane region" description="Helical" evidence="2">
    <location>
        <begin position="47"/>
        <end position="70"/>
    </location>
</feature>
<dbReference type="AlphaFoldDB" id="E4N867"/>
<feature type="region of interest" description="Disordered" evidence="1">
    <location>
        <begin position="76"/>
        <end position="105"/>
    </location>
</feature>
<feature type="compositionally biased region" description="Basic and acidic residues" evidence="1">
    <location>
        <begin position="94"/>
        <end position="105"/>
    </location>
</feature>
<dbReference type="eggNOG" id="ENOG503207N">
    <property type="taxonomic scope" value="Bacteria"/>
</dbReference>
<evidence type="ECO:0000256" key="1">
    <source>
        <dbReference type="SAM" id="MobiDB-lite"/>
    </source>
</evidence>
<gene>
    <name evidence="3" type="ordered locus">KSE_15710</name>
</gene>